<name>A0A7Z7FDQ1_9EURY</name>
<dbReference type="AlphaFoldDB" id="A0A7Z7FDQ1"/>
<dbReference type="Proteomes" id="UP000199259">
    <property type="component" value="Unassembled WGS sequence"/>
</dbReference>
<sequence>MIMAKRRLNSLEKAELIALVKDMMELSDDNKLFVRSVLADSQEIDVEKYKKKITHALSFNIRTMRYWDFKETKRILRYLEKATDDAMVLADVYVHTIMEGQKITETIGDLEERDYISMEHFYENAIKWTLIVEKQGHDISRLKDELYRVRLGARNIGWGYGDVLSEIWIEYFGDNDIE</sequence>
<evidence type="ECO:0000313" key="2">
    <source>
        <dbReference type="Proteomes" id="UP000199259"/>
    </source>
</evidence>
<organism evidence="1 2">
    <name type="scientific">Methanolobus vulcani</name>
    <dbReference type="NCBI Taxonomy" id="38026"/>
    <lineage>
        <taxon>Archaea</taxon>
        <taxon>Methanobacteriati</taxon>
        <taxon>Methanobacteriota</taxon>
        <taxon>Stenosarchaea group</taxon>
        <taxon>Methanomicrobia</taxon>
        <taxon>Methanosarcinales</taxon>
        <taxon>Methanosarcinaceae</taxon>
        <taxon>Methanolobus</taxon>
    </lineage>
</organism>
<gene>
    <name evidence="1" type="ORF">SAMN04488589_0859</name>
</gene>
<evidence type="ECO:0000313" key="1">
    <source>
        <dbReference type="EMBL" id="SDF55274.1"/>
    </source>
</evidence>
<reference evidence="1 2" key="1">
    <citation type="submission" date="2016-10" db="EMBL/GenBank/DDBJ databases">
        <authorList>
            <person name="Varghese N."/>
            <person name="Submissions S."/>
        </authorList>
    </citation>
    <scope>NUCLEOTIDE SEQUENCE [LARGE SCALE GENOMIC DNA]</scope>
    <source>
        <strain evidence="1 2">PL 12/M</strain>
    </source>
</reference>
<dbReference type="EMBL" id="FNCA01000002">
    <property type="protein sequence ID" value="SDF55274.1"/>
    <property type="molecule type" value="Genomic_DNA"/>
</dbReference>
<protein>
    <submittedName>
        <fullName evidence="1">Uncharacterized protein</fullName>
    </submittedName>
</protein>
<proteinExistence type="predicted"/>
<keyword evidence="2" id="KW-1185">Reference proteome</keyword>
<accession>A0A7Z7FDQ1</accession>
<comment type="caution">
    <text evidence="1">The sequence shown here is derived from an EMBL/GenBank/DDBJ whole genome shotgun (WGS) entry which is preliminary data.</text>
</comment>